<gene>
    <name evidence="1" type="ORF">H6F99_21545</name>
</gene>
<comment type="caution">
    <text evidence="1">The sequence shown here is derived from an EMBL/GenBank/DDBJ whole genome shotgun (WGS) entry which is preliminary data.</text>
</comment>
<reference evidence="1 2" key="1">
    <citation type="journal article" date="2020" name="ISME J.">
        <title>Comparative genomics reveals insights into cyanobacterial evolution and habitat adaptation.</title>
        <authorList>
            <person name="Chen M.Y."/>
            <person name="Teng W.K."/>
            <person name="Zhao L."/>
            <person name="Hu C.X."/>
            <person name="Zhou Y.K."/>
            <person name="Han B.P."/>
            <person name="Song L.R."/>
            <person name="Shu W.S."/>
        </authorList>
    </citation>
    <scope>NUCLEOTIDE SEQUENCE [LARGE SCALE GENOMIC DNA]</scope>
    <source>
        <strain evidence="1 2">FACHB-1040</strain>
    </source>
</reference>
<dbReference type="EMBL" id="JACJQT010000074">
    <property type="protein sequence ID" value="MBD2280764.1"/>
    <property type="molecule type" value="Genomic_DNA"/>
</dbReference>
<organism evidence="1 2">
    <name type="scientific">Aphanizomenon flos-aquae FACHB-1040</name>
    <dbReference type="NCBI Taxonomy" id="2692887"/>
    <lineage>
        <taxon>Bacteria</taxon>
        <taxon>Bacillati</taxon>
        <taxon>Cyanobacteriota</taxon>
        <taxon>Cyanophyceae</taxon>
        <taxon>Nostocales</taxon>
        <taxon>Aphanizomenonaceae</taxon>
        <taxon>Aphanizomenon</taxon>
    </lineage>
</organism>
<accession>A0ABR8C0W0</accession>
<evidence type="ECO:0000313" key="1">
    <source>
        <dbReference type="EMBL" id="MBD2280764.1"/>
    </source>
</evidence>
<sequence length="124" mass="14492">MMLDITFYGKNGVSPATIEFSNKFYETLIKSDFAEIGKVRELEIVIDEEKSKIEAIDLEKGTITNRQRLIDFLKESIVQESLNMLEKLGDSPSKQEYKETTSTLRIFQEILKCLKNREYCYLTY</sequence>
<name>A0ABR8C0W0_APHFL</name>
<protein>
    <submittedName>
        <fullName evidence="1">Uncharacterized protein</fullName>
    </submittedName>
</protein>
<evidence type="ECO:0000313" key="2">
    <source>
        <dbReference type="Proteomes" id="UP000606721"/>
    </source>
</evidence>
<dbReference type="Proteomes" id="UP000606721">
    <property type="component" value="Unassembled WGS sequence"/>
</dbReference>
<proteinExistence type="predicted"/>
<keyword evidence="2" id="KW-1185">Reference proteome</keyword>